<evidence type="ECO:0000313" key="9">
    <source>
        <dbReference type="Proteomes" id="UP000297706"/>
    </source>
</evidence>
<evidence type="ECO:0000313" key="8">
    <source>
        <dbReference type="EMBL" id="TFW73044.1"/>
    </source>
</evidence>
<evidence type="ECO:0000256" key="6">
    <source>
        <dbReference type="ARBA" id="ARBA00030025"/>
    </source>
</evidence>
<dbReference type="OrthoDB" id="209085at2"/>
<dbReference type="InterPro" id="IPR016633">
    <property type="entry name" value="EarP"/>
</dbReference>
<evidence type="ECO:0000256" key="1">
    <source>
        <dbReference type="ARBA" id="ARBA00022676"/>
    </source>
</evidence>
<comment type="similarity">
    <text evidence="4">Belongs to the glycosyltransferase 104 family.</text>
</comment>
<dbReference type="EMBL" id="PQVH01000002">
    <property type="protein sequence ID" value="TFW73044.1"/>
    <property type="molecule type" value="Genomic_DNA"/>
</dbReference>
<protein>
    <recommendedName>
        <fullName evidence="5">Protein-arginine rhamnosyltransferase</fullName>
    </recommendedName>
    <alternativeName>
        <fullName evidence="6">EF-P arginine rhamnosyltransferase</fullName>
    </alternativeName>
</protein>
<evidence type="ECO:0000256" key="3">
    <source>
        <dbReference type="ARBA" id="ARBA00024303"/>
    </source>
</evidence>
<evidence type="ECO:0000256" key="2">
    <source>
        <dbReference type="ARBA" id="ARBA00022679"/>
    </source>
</evidence>
<keyword evidence="9" id="KW-1185">Reference proteome</keyword>
<keyword evidence="1" id="KW-0328">Glycosyltransferase</keyword>
<dbReference type="PIRSF" id="PIRSF015557">
    <property type="entry name" value="UCP015557"/>
    <property type="match status" value="1"/>
</dbReference>
<keyword evidence="2 8" id="KW-0808">Transferase</keyword>
<name>A0A4Y9VUP6_9PROT</name>
<comment type="caution">
    <text evidence="8">The sequence shown here is derived from an EMBL/GenBank/DDBJ whole genome shotgun (WGS) entry which is preliminary data.</text>
</comment>
<comment type="catalytic activity">
    <reaction evidence="7">
        <text>dTDP-beta-L-rhamnose + L-arginyl-[protein] = N(omega)-(alpha-L-rhamnosyl)-L-arginyl-[protein] + dTDP + H(+)</text>
        <dbReference type="Rhea" id="RHEA:66692"/>
        <dbReference type="Rhea" id="RHEA-COMP:10532"/>
        <dbReference type="Rhea" id="RHEA-COMP:17096"/>
        <dbReference type="ChEBI" id="CHEBI:15378"/>
        <dbReference type="ChEBI" id="CHEBI:29965"/>
        <dbReference type="ChEBI" id="CHEBI:57510"/>
        <dbReference type="ChEBI" id="CHEBI:58369"/>
        <dbReference type="ChEBI" id="CHEBI:167445"/>
    </reaction>
    <physiologicalReaction direction="left-to-right" evidence="7">
        <dbReference type="Rhea" id="RHEA:66693"/>
    </physiologicalReaction>
</comment>
<dbReference type="GO" id="GO:0106361">
    <property type="term" value="F:protein-arginine rhamnosyltransferase activity"/>
    <property type="evidence" value="ECO:0007669"/>
    <property type="project" value="InterPro"/>
</dbReference>
<keyword evidence="8" id="KW-0251">Elongation factor</keyword>
<reference evidence="8 9" key="1">
    <citation type="submission" date="2018-02" db="EMBL/GenBank/DDBJ databases">
        <title>A novel lanthanide dependent methylotroph, Methylotenera sp. La3113.</title>
        <authorList>
            <person name="Lv H."/>
            <person name="Tani A."/>
        </authorList>
    </citation>
    <scope>NUCLEOTIDE SEQUENCE [LARGE SCALE GENOMIC DNA]</scope>
    <source>
        <strain evidence="8 9">La3113</strain>
    </source>
</reference>
<keyword evidence="8" id="KW-0648">Protein biosynthesis</keyword>
<comment type="function">
    <text evidence="3">Protein-arginine rhamnosyltransferase that catalyzes the transfer of a single rhamnose to elongation factor P (EF-P) on 'Lys-32', a modification required for EF-P-dependent rescue of polyproline stalled ribosomes.</text>
</comment>
<dbReference type="Proteomes" id="UP000297706">
    <property type="component" value="Unassembled WGS sequence"/>
</dbReference>
<evidence type="ECO:0000256" key="4">
    <source>
        <dbReference type="ARBA" id="ARBA00024346"/>
    </source>
</evidence>
<evidence type="ECO:0000256" key="7">
    <source>
        <dbReference type="ARBA" id="ARBA00048472"/>
    </source>
</evidence>
<dbReference type="AlphaFoldDB" id="A0A4Y9VUP6"/>
<evidence type="ECO:0000256" key="5">
    <source>
        <dbReference type="ARBA" id="ARBA00024416"/>
    </source>
</evidence>
<dbReference type="GO" id="GO:0003746">
    <property type="term" value="F:translation elongation factor activity"/>
    <property type="evidence" value="ECO:0007669"/>
    <property type="project" value="UniProtKB-KW"/>
</dbReference>
<dbReference type="Pfam" id="PF10093">
    <property type="entry name" value="EarP"/>
    <property type="match status" value="1"/>
</dbReference>
<dbReference type="NCBIfam" id="TIGR03837">
    <property type="entry name" value="efp_Arg_rhamno"/>
    <property type="match status" value="1"/>
</dbReference>
<dbReference type="RefSeq" id="WP_135276352.1">
    <property type="nucleotide sequence ID" value="NZ_PQVH01000002.1"/>
</dbReference>
<proteinExistence type="inferred from homology"/>
<accession>A0A4Y9VUP6</accession>
<sequence>MAIDKNWDIFCKIVDNFGDIGICWRLAKQLQSEHQLTIHLYIDDLHVAQQLIPAIDTSLGQQSIQGISIIAWHADTKLPAAAPVVIESFACELPQAYLDTMQPSTVWINLEYLSAESWVDDFHAKSSKRGALTRHFFFPGFTTSTGGLLREHAITQQQQRLAQTPTQQQSFWDSLGLAHSPHLKVSLFCYPHAPITTLLLAMAQSSQPISCYVPASSILPSVADFFGQSALHIGGTFTQQNLTLHVIPFLSQSDYDQLLGCCDINFVRGEDSWIRAIWAGKPFIWQPYLQTEQTHIKKLHAFLDLFYAQCADATKVAAYNLHNAWLSEQISTATWQDYLSHLSALNTYSRQQSNALAQQTDLATKLVIFSEKIIKNISENKV</sequence>
<gene>
    <name evidence="8" type="ORF">C3Y98_01425</name>
</gene>
<organism evidence="8 9">
    <name type="scientific">Methylotenera oryzisoli</name>
    <dbReference type="NCBI Taxonomy" id="2080758"/>
    <lineage>
        <taxon>Bacteria</taxon>
        <taxon>Pseudomonadati</taxon>
        <taxon>Pseudomonadota</taxon>
        <taxon>Betaproteobacteria</taxon>
        <taxon>Nitrosomonadales</taxon>
        <taxon>Methylophilaceae</taxon>
        <taxon>Methylotenera</taxon>
    </lineage>
</organism>